<protein>
    <submittedName>
        <fullName evidence="9">Zinc transporter, ZIP family</fullName>
    </submittedName>
</protein>
<evidence type="ECO:0000313" key="10">
    <source>
        <dbReference type="Proteomes" id="UP000242432"/>
    </source>
</evidence>
<evidence type="ECO:0000256" key="1">
    <source>
        <dbReference type="ARBA" id="ARBA00004651"/>
    </source>
</evidence>
<evidence type="ECO:0000256" key="6">
    <source>
        <dbReference type="ARBA" id="ARBA00022989"/>
    </source>
</evidence>
<dbReference type="GO" id="GO:0005886">
    <property type="term" value="C:plasma membrane"/>
    <property type="evidence" value="ECO:0007669"/>
    <property type="project" value="UniProtKB-SubCell"/>
</dbReference>
<comment type="similarity">
    <text evidence="2">Belongs to the ZIP transporter (TC 2.A.5) family.</text>
</comment>
<sequence length="264" mass="27991">MTVDFSYTFKLACYSGLFIFLCTTIGSAFVFILLKHKDRIYTQLSLGFSAGIMLAASIFSLILPAIESSPYDGSYKMVPVIGGLVLGILFLIAIDKSLPHLHVLAKSPEGPKSSLSKHTLLFLAITIHNIPEGMAVGVSAATAMDFTLTSSTVILALGIGIQNIPEGAAVSMPYFADGMSRLKSFLLGSLSGAVEPIAAILVVLLADLVAPLLPWFLSFAAGAMMYVVIEELIPQSHNLGNSDKGTIAVLIGFILMMFLDVSLG</sequence>
<evidence type="ECO:0000256" key="8">
    <source>
        <dbReference type="SAM" id="Phobius"/>
    </source>
</evidence>
<dbReference type="RefSeq" id="WP_078927959.1">
    <property type="nucleotide sequence ID" value="NZ_FUXX01000003.1"/>
</dbReference>
<feature type="transmembrane region" description="Helical" evidence="8">
    <location>
        <begin position="12"/>
        <end position="34"/>
    </location>
</feature>
<keyword evidence="7 8" id="KW-0472">Membrane</keyword>
<name>A0A1T4UZI2_9GAMM</name>
<evidence type="ECO:0000256" key="5">
    <source>
        <dbReference type="ARBA" id="ARBA00022833"/>
    </source>
</evidence>
<dbReference type="GO" id="GO:0005385">
    <property type="term" value="F:zinc ion transmembrane transporter activity"/>
    <property type="evidence" value="ECO:0007669"/>
    <property type="project" value="TreeGrafter"/>
</dbReference>
<feature type="transmembrane region" description="Helical" evidence="8">
    <location>
        <begin position="78"/>
        <end position="98"/>
    </location>
</feature>
<dbReference type="AlphaFoldDB" id="A0A1T4UZI2"/>
<evidence type="ECO:0000256" key="2">
    <source>
        <dbReference type="ARBA" id="ARBA00006939"/>
    </source>
</evidence>
<dbReference type="PANTHER" id="PTHR11040:SF211">
    <property type="entry name" value="ZINC TRANSPORTER ZIP11"/>
    <property type="match status" value="1"/>
</dbReference>
<keyword evidence="10" id="KW-1185">Reference proteome</keyword>
<comment type="subcellular location">
    <subcellularLocation>
        <location evidence="1">Cell membrane</location>
        <topology evidence="1">Multi-pass membrane protein</topology>
    </subcellularLocation>
</comment>
<keyword evidence="4 8" id="KW-0812">Transmembrane</keyword>
<dbReference type="EMBL" id="FUXX01000003">
    <property type="protein sequence ID" value="SKA58097.1"/>
    <property type="molecule type" value="Genomic_DNA"/>
</dbReference>
<dbReference type="Pfam" id="PF02535">
    <property type="entry name" value="Zip"/>
    <property type="match status" value="1"/>
</dbReference>
<keyword evidence="6 8" id="KW-1133">Transmembrane helix</keyword>
<gene>
    <name evidence="9" type="ORF">SAMN02745213_00342</name>
</gene>
<evidence type="ECO:0000256" key="7">
    <source>
        <dbReference type="ARBA" id="ARBA00023136"/>
    </source>
</evidence>
<dbReference type="Proteomes" id="UP000242432">
    <property type="component" value="Unassembled WGS sequence"/>
</dbReference>
<dbReference type="InterPro" id="IPR003689">
    <property type="entry name" value="ZIP"/>
</dbReference>
<feature type="transmembrane region" description="Helical" evidence="8">
    <location>
        <begin position="212"/>
        <end position="233"/>
    </location>
</feature>
<feature type="transmembrane region" description="Helical" evidence="8">
    <location>
        <begin position="46"/>
        <end position="66"/>
    </location>
</feature>
<evidence type="ECO:0000256" key="3">
    <source>
        <dbReference type="ARBA" id="ARBA00022475"/>
    </source>
</evidence>
<accession>A0A1T4UZI2</accession>
<proteinExistence type="inferred from homology"/>
<dbReference type="PANTHER" id="PTHR11040">
    <property type="entry name" value="ZINC/IRON TRANSPORTER"/>
    <property type="match status" value="1"/>
</dbReference>
<evidence type="ECO:0000256" key="4">
    <source>
        <dbReference type="ARBA" id="ARBA00022692"/>
    </source>
</evidence>
<keyword evidence="5" id="KW-0862">Zinc</keyword>
<keyword evidence="3" id="KW-1003">Cell membrane</keyword>
<reference evidence="10" key="1">
    <citation type="submission" date="2017-02" db="EMBL/GenBank/DDBJ databases">
        <authorList>
            <person name="Varghese N."/>
            <person name="Submissions S."/>
        </authorList>
    </citation>
    <scope>NUCLEOTIDE SEQUENCE [LARGE SCALE GENOMIC DNA]</scope>
    <source>
        <strain evidence="10">DSM 3072</strain>
    </source>
</reference>
<dbReference type="STRING" id="83771.SAMN02910357_00211"/>
<organism evidence="9 10">
    <name type="scientific">Succinivibrio dextrinosolvens DSM 3072</name>
    <dbReference type="NCBI Taxonomy" id="1123324"/>
    <lineage>
        <taxon>Bacteria</taxon>
        <taxon>Pseudomonadati</taxon>
        <taxon>Pseudomonadota</taxon>
        <taxon>Gammaproteobacteria</taxon>
        <taxon>Aeromonadales</taxon>
        <taxon>Succinivibrionaceae</taxon>
        <taxon>Succinivibrio</taxon>
    </lineage>
</organism>
<feature type="transmembrane region" description="Helical" evidence="8">
    <location>
        <begin position="185"/>
        <end position="206"/>
    </location>
</feature>
<evidence type="ECO:0000313" key="9">
    <source>
        <dbReference type="EMBL" id="SKA58097.1"/>
    </source>
</evidence>
<feature type="transmembrane region" description="Helical" evidence="8">
    <location>
        <begin position="245"/>
        <end position="263"/>
    </location>
</feature>